<accession>A0A1L9NF51</accession>
<evidence type="ECO:0000256" key="1">
    <source>
        <dbReference type="SAM" id="MobiDB-lite"/>
    </source>
</evidence>
<dbReference type="VEuPathDB" id="FungiDB:ASPTUDRAFT_136629"/>
<feature type="region of interest" description="Disordered" evidence="1">
    <location>
        <begin position="72"/>
        <end position="91"/>
    </location>
</feature>
<protein>
    <submittedName>
        <fullName evidence="2">Uncharacterized protein</fullName>
    </submittedName>
</protein>
<reference evidence="3" key="1">
    <citation type="journal article" date="2017" name="Genome Biol.">
        <title>Comparative genomics reveals high biological diversity and specific adaptations in the industrially and medically important fungal genus Aspergillus.</title>
        <authorList>
            <person name="de Vries R.P."/>
            <person name="Riley R."/>
            <person name="Wiebenga A."/>
            <person name="Aguilar-Osorio G."/>
            <person name="Amillis S."/>
            <person name="Uchima C.A."/>
            <person name="Anderluh G."/>
            <person name="Asadollahi M."/>
            <person name="Askin M."/>
            <person name="Barry K."/>
            <person name="Battaglia E."/>
            <person name="Bayram O."/>
            <person name="Benocci T."/>
            <person name="Braus-Stromeyer S.A."/>
            <person name="Caldana C."/>
            <person name="Canovas D."/>
            <person name="Cerqueira G.C."/>
            <person name="Chen F."/>
            <person name="Chen W."/>
            <person name="Choi C."/>
            <person name="Clum A."/>
            <person name="Dos Santos R.A."/>
            <person name="Damasio A.R."/>
            <person name="Diallinas G."/>
            <person name="Emri T."/>
            <person name="Fekete E."/>
            <person name="Flipphi M."/>
            <person name="Freyberg S."/>
            <person name="Gallo A."/>
            <person name="Gournas C."/>
            <person name="Habgood R."/>
            <person name="Hainaut M."/>
            <person name="Harispe M.L."/>
            <person name="Henrissat B."/>
            <person name="Hilden K.S."/>
            <person name="Hope R."/>
            <person name="Hossain A."/>
            <person name="Karabika E."/>
            <person name="Karaffa L."/>
            <person name="Karanyi Z."/>
            <person name="Krasevec N."/>
            <person name="Kuo A."/>
            <person name="Kusch H."/>
            <person name="LaButti K."/>
            <person name="Lagendijk E.L."/>
            <person name="Lapidus A."/>
            <person name="Levasseur A."/>
            <person name="Lindquist E."/>
            <person name="Lipzen A."/>
            <person name="Logrieco A.F."/>
            <person name="MacCabe A."/>
            <person name="Maekelae M.R."/>
            <person name="Malavazi I."/>
            <person name="Melin P."/>
            <person name="Meyer V."/>
            <person name="Mielnichuk N."/>
            <person name="Miskei M."/>
            <person name="Molnar A.P."/>
            <person name="Mule G."/>
            <person name="Ngan C.Y."/>
            <person name="Orejas M."/>
            <person name="Orosz E."/>
            <person name="Ouedraogo J.P."/>
            <person name="Overkamp K.M."/>
            <person name="Park H.-S."/>
            <person name="Perrone G."/>
            <person name="Piumi F."/>
            <person name="Punt P.J."/>
            <person name="Ram A.F."/>
            <person name="Ramon A."/>
            <person name="Rauscher S."/>
            <person name="Record E."/>
            <person name="Riano-Pachon D.M."/>
            <person name="Robert V."/>
            <person name="Roehrig J."/>
            <person name="Ruller R."/>
            <person name="Salamov A."/>
            <person name="Salih N.S."/>
            <person name="Samson R.A."/>
            <person name="Sandor E."/>
            <person name="Sanguinetti M."/>
            <person name="Schuetze T."/>
            <person name="Sepcic K."/>
            <person name="Shelest E."/>
            <person name="Sherlock G."/>
            <person name="Sophianopoulou V."/>
            <person name="Squina F.M."/>
            <person name="Sun H."/>
            <person name="Susca A."/>
            <person name="Todd R.B."/>
            <person name="Tsang A."/>
            <person name="Unkles S.E."/>
            <person name="van de Wiele N."/>
            <person name="van Rossen-Uffink D."/>
            <person name="Oliveira J.V."/>
            <person name="Vesth T.C."/>
            <person name="Visser J."/>
            <person name="Yu J.-H."/>
            <person name="Zhou M."/>
            <person name="Andersen M.R."/>
            <person name="Archer D.B."/>
            <person name="Baker S.E."/>
            <person name="Benoit I."/>
            <person name="Brakhage A.A."/>
            <person name="Braus G.H."/>
            <person name="Fischer R."/>
            <person name="Frisvad J.C."/>
            <person name="Goldman G.H."/>
            <person name="Houbraken J."/>
            <person name="Oakley B."/>
            <person name="Pocsi I."/>
            <person name="Scazzocchio C."/>
            <person name="Seiboth B."/>
            <person name="vanKuyk P.A."/>
            <person name="Wortman J."/>
            <person name="Dyer P.S."/>
            <person name="Grigoriev I.V."/>
        </authorList>
    </citation>
    <scope>NUCLEOTIDE SEQUENCE [LARGE SCALE GENOMIC DNA]</scope>
    <source>
        <strain evidence="3">CBS 134.48</strain>
    </source>
</reference>
<name>A0A1L9NF51_ASPTC</name>
<dbReference type="Proteomes" id="UP000184304">
    <property type="component" value="Unassembled WGS sequence"/>
</dbReference>
<dbReference type="EMBL" id="KV878181">
    <property type="protein sequence ID" value="OJI87764.1"/>
    <property type="molecule type" value="Genomic_DNA"/>
</dbReference>
<keyword evidence="3" id="KW-1185">Reference proteome</keyword>
<proteinExistence type="predicted"/>
<evidence type="ECO:0000313" key="2">
    <source>
        <dbReference type="EMBL" id="OJI87764.1"/>
    </source>
</evidence>
<dbReference type="AlphaFoldDB" id="A0A1L9NF51"/>
<gene>
    <name evidence="2" type="ORF">ASPTUDRAFT_136629</name>
</gene>
<organism evidence="2 3">
    <name type="scientific">Aspergillus tubingensis (strain CBS 134.48)</name>
    <dbReference type="NCBI Taxonomy" id="767770"/>
    <lineage>
        <taxon>Eukaryota</taxon>
        <taxon>Fungi</taxon>
        <taxon>Dikarya</taxon>
        <taxon>Ascomycota</taxon>
        <taxon>Pezizomycotina</taxon>
        <taxon>Eurotiomycetes</taxon>
        <taxon>Eurotiomycetidae</taxon>
        <taxon>Eurotiales</taxon>
        <taxon>Aspergillaceae</taxon>
        <taxon>Aspergillus</taxon>
        <taxon>Aspergillus subgen. Circumdati</taxon>
    </lineage>
</organism>
<evidence type="ECO:0000313" key="3">
    <source>
        <dbReference type="Proteomes" id="UP000184304"/>
    </source>
</evidence>
<sequence>MWMLDMSWEIRVESDFSDCNTMCTVCLYVSLTSACETLTISSDIVRNCARFADRVSSQVRLVAPAAELDPAETTTLPMCQQSPNTRASASG</sequence>